<keyword evidence="6 8" id="KW-0472">Membrane</keyword>
<evidence type="ECO:0000313" key="11">
    <source>
        <dbReference type="Proteomes" id="UP001642484"/>
    </source>
</evidence>
<evidence type="ECO:0000256" key="7">
    <source>
        <dbReference type="SAM" id="MobiDB-lite"/>
    </source>
</evidence>
<reference evidence="10 11" key="1">
    <citation type="submission" date="2024-02" db="EMBL/GenBank/DDBJ databases">
        <authorList>
            <person name="Chen Y."/>
            <person name="Shah S."/>
            <person name="Dougan E. K."/>
            <person name="Thang M."/>
            <person name="Chan C."/>
        </authorList>
    </citation>
    <scope>NUCLEOTIDE SEQUENCE [LARGE SCALE GENOMIC DNA]</scope>
</reference>
<feature type="region of interest" description="Disordered" evidence="7">
    <location>
        <begin position="118"/>
        <end position="148"/>
    </location>
</feature>
<keyword evidence="11" id="KW-1185">Reference proteome</keyword>
<keyword evidence="5 8" id="KW-1133">Transmembrane helix</keyword>
<dbReference type="InterPro" id="IPR002259">
    <property type="entry name" value="Eqnu_transpt"/>
</dbReference>
<feature type="transmembrane region" description="Helical" evidence="8">
    <location>
        <begin position="687"/>
        <end position="707"/>
    </location>
</feature>
<feature type="transmembrane region" description="Helical" evidence="8">
    <location>
        <begin position="914"/>
        <end position="935"/>
    </location>
</feature>
<evidence type="ECO:0000256" key="3">
    <source>
        <dbReference type="ARBA" id="ARBA00022448"/>
    </source>
</evidence>
<gene>
    <name evidence="10" type="ORF">CCMP2556_LOCUS10641</name>
</gene>
<evidence type="ECO:0000256" key="6">
    <source>
        <dbReference type="ARBA" id="ARBA00023136"/>
    </source>
</evidence>
<feature type="region of interest" description="Disordered" evidence="7">
    <location>
        <begin position="1"/>
        <end position="30"/>
    </location>
</feature>
<evidence type="ECO:0000256" key="4">
    <source>
        <dbReference type="ARBA" id="ARBA00022692"/>
    </source>
</evidence>
<feature type="transmembrane region" description="Helical" evidence="8">
    <location>
        <begin position="850"/>
        <end position="870"/>
    </location>
</feature>
<evidence type="ECO:0000313" key="10">
    <source>
        <dbReference type="EMBL" id="CAK9011899.1"/>
    </source>
</evidence>
<accession>A0ABP0JC37</accession>
<protein>
    <recommendedName>
        <fullName evidence="9">RNA-editing substrate-binding complex 6 protein domain-containing protein</fullName>
    </recommendedName>
</protein>
<keyword evidence="4 8" id="KW-0812">Transmembrane</keyword>
<feature type="transmembrane region" description="Helical" evidence="8">
    <location>
        <begin position="713"/>
        <end position="737"/>
    </location>
</feature>
<proteinExistence type="inferred from homology"/>
<sequence length="1184" mass="129586">MKHGSVYLGGLSRGDTPPKEIPTVGAGGRPKISEMTKKEMEKGCPYARDENARCPARHEGMALDVISKLDVPPGPLQFHKDMVESCACPVDVDMDYDRSLLTEDLDRAQPLLSHPTSFTGAPIPWKDVQKPPLDEEVPKSRSNPLYPPVKRRPRSLAVVFCACAVRRPVPRNGDLSLKTSDIDYAQPKKPIVSERRRSNCIVDLLTLVPASGSGAGEGLGSNERLGWAEERAANVRVSVSLREFRGEQMVARFRNPRHHSVLAAASASLLNTGSLSARGPRASERAGLERWEVNPLKVGQRQGHPLSPRYHLPVAEAGTSMHVRFQCERLLSLLGASGTALVRRPDREMIGESRSSTFARRMSLAPSLDGASEYCQCNRPQSNSLQNADIEGAQADTRMTVLRRRDREPGRVADPPRGVLVGGAEDLAALLEEKEVLRGGRQMHGVNLEARMDALQDARGTTVLHTIRARVLKASEQLQTLAKLRKVEAGKAQRDWERKAMCVLVAWAFPELLAEAVPPKEDGARKRGRPYALQCGSEVFVEHKDALAEHELLTVASATNGKVFWAMPATAPLLKDFGIDAQHPVEHKVTVPFNSREGQSRRSWAMADSEAPEASTRLLEAETKSMVVIGIGYLFPIAAIWAAFDYWKLLFPDQNVEFAVTALYQAGSILTVIALSFVETFQFGPRILGGFGGQFLCLSAILAFKWLPWSPSILYDLLLGVVLLCSVATGYLDSALLSLCSQYSSKMQAYLQIGLGFGTLVSVAYRDVTKLVSSEVSVASTAFFVVALATVLVCISAYRLLMLLPASRHLSDAAPGASSYGAVSDTAKGSGAASGATVGAVLSVVWFNQLVIFGNFFLTTLCYPGLITAIPCKQMKSLDVDQWFQTILLTVFAMFDIVARFCTHIRFGLDHGNIQYTVLLRALLVPLMLTCAVGTTSDLWSMVAVAAFGLLNGYSGSLSLIVINEIPGLTAEQRKNCGRLTLSMPEVRRFLIGQDSTVNSEEELIALLGSQPNEFPPRDVTDLMWDLARTQPAQPRSHSGLLVDLLHRIVLWRREEFAVTELAEVACALASARVHEPEGFHQLGEAIYPNLQALPVDNEGGNLCSLLWAFSEAGILHGALFDALVERAVELMVQFQPKVLSDVRTTCFWSFRRASASSWGRGDARQGGRRDFASSEFYDRLVPR</sequence>
<feature type="transmembrane region" description="Helical" evidence="8">
    <location>
        <begin position="656"/>
        <end position="675"/>
    </location>
</feature>
<evidence type="ECO:0000256" key="1">
    <source>
        <dbReference type="ARBA" id="ARBA00004141"/>
    </source>
</evidence>
<dbReference type="Pfam" id="PF01733">
    <property type="entry name" value="Nucleoside_tran"/>
    <property type="match status" value="1"/>
</dbReference>
<evidence type="ECO:0000256" key="8">
    <source>
        <dbReference type="SAM" id="Phobius"/>
    </source>
</evidence>
<feature type="domain" description="RNA-editing substrate-binding complex 6 protein" evidence="9">
    <location>
        <begin position="1033"/>
        <end position="1157"/>
    </location>
</feature>
<feature type="compositionally biased region" description="Basic and acidic residues" evidence="7">
    <location>
        <begin position="127"/>
        <end position="139"/>
    </location>
</feature>
<comment type="similarity">
    <text evidence="2">Belongs to the SLC29A/ENT transporter (TC 2.A.57) family.</text>
</comment>
<evidence type="ECO:0000259" key="9">
    <source>
        <dbReference type="Pfam" id="PF26188"/>
    </source>
</evidence>
<feature type="transmembrane region" description="Helical" evidence="8">
    <location>
        <begin position="626"/>
        <end position="644"/>
    </location>
</feature>
<dbReference type="PANTHER" id="PTHR10332">
    <property type="entry name" value="EQUILIBRATIVE NUCLEOSIDE TRANSPORTER"/>
    <property type="match status" value="1"/>
</dbReference>
<comment type="subcellular location">
    <subcellularLocation>
        <location evidence="1">Membrane</location>
        <topology evidence="1">Multi-pass membrane protein</topology>
    </subcellularLocation>
</comment>
<organism evidence="10 11">
    <name type="scientific">Durusdinium trenchii</name>
    <dbReference type="NCBI Taxonomy" id="1381693"/>
    <lineage>
        <taxon>Eukaryota</taxon>
        <taxon>Sar</taxon>
        <taxon>Alveolata</taxon>
        <taxon>Dinophyceae</taxon>
        <taxon>Suessiales</taxon>
        <taxon>Symbiodiniaceae</taxon>
        <taxon>Durusdinium</taxon>
    </lineage>
</organism>
<dbReference type="CDD" id="cd06174">
    <property type="entry name" value="MFS"/>
    <property type="match status" value="1"/>
</dbReference>
<evidence type="ECO:0000256" key="2">
    <source>
        <dbReference type="ARBA" id="ARBA00007965"/>
    </source>
</evidence>
<dbReference type="EMBL" id="CAXAMN010005002">
    <property type="protein sequence ID" value="CAK9011899.1"/>
    <property type="molecule type" value="Genomic_DNA"/>
</dbReference>
<keyword evidence="3" id="KW-0813">Transport</keyword>
<dbReference type="Pfam" id="PF26188">
    <property type="entry name" value="RESC6"/>
    <property type="match status" value="1"/>
</dbReference>
<comment type="caution">
    <text evidence="10">The sequence shown here is derived from an EMBL/GenBank/DDBJ whole genome shotgun (WGS) entry which is preliminary data.</text>
</comment>
<feature type="transmembrane region" description="Helical" evidence="8">
    <location>
        <begin position="749"/>
        <end position="766"/>
    </location>
</feature>
<name>A0ABP0JC37_9DINO</name>
<dbReference type="Proteomes" id="UP001642484">
    <property type="component" value="Unassembled WGS sequence"/>
</dbReference>
<feature type="transmembrane region" description="Helical" evidence="8">
    <location>
        <begin position="778"/>
        <end position="801"/>
    </location>
</feature>
<feature type="transmembrane region" description="Helical" evidence="8">
    <location>
        <begin position="941"/>
        <end position="963"/>
    </location>
</feature>
<evidence type="ECO:0000256" key="5">
    <source>
        <dbReference type="ARBA" id="ARBA00022989"/>
    </source>
</evidence>
<feature type="transmembrane region" description="Helical" evidence="8">
    <location>
        <begin position="882"/>
        <end position="902"/>
    </location>
</feature>
<dbReference type="InterPro" id="IPR058917">
    <property type="entry name" value="RESC6_dom"/>
</dbReference>
<dbReference type="PANTHER" id="PTHR10332:SF10">
    <property type="entry name" value="EQUILIBRATIVE NUCLEOSIDE TRANSPORTER 4"/>
    <property type="match status" value="1"/>
</dbReference>